<dbReference type="GO" id="GO:0008408">
    <property type="term" value="F:3'-5' exonuclease activity"/>
    <property type="evidence" value="ECO:0007669"/>
    <property type="project" value="InterPro"/>
</dbReference>
<protein>
    <recommendedName>
        <fullName evidence="4 16">DNA polymerase I</fullName>
        <ecNumber evidence="3 16">2.7.7.7</ecNumber>
    </recommendedName>
</protein>
<dbReference type="EMBL" id="AMYT01000008">
    <property type="protein sequence ID" value="EKU27809.1"/>
    <property type="molecule type" value="Genomic_DNA"/>
</dbReference>
<keyword evidence="9 17" id="KW-0227">DNA damage</keyword>
<dbReference type="SUPFAM" id="SSF47807">
    <property type="entry name" value="5' to 3' exonuclease, C-terminal subdomain"/>
    <property type="match status" value="1"/>
</dbReference>
<dbReference type="FunFam" id="1.20.1060.10:FF:000001">
    <property type="entry name" value="DNA polymerase I"/>
    <property type="match status" value="1"/>
</dbReference>
<dbReference type="Pfam" id="PF01367">
    <property type="entry name" value="5_3_exonuc"/>
    <property type="match status" value="1"/>
</dbReference>
<dbReference type="InterPro" id="IPR019760">
    <property type="entry name" value="DNA-dir_DNA_pol_A_CS"/>
</dbReference>
<dbReference type="PANTHER" id="PTHR10133">
    <property type="entry name" value="DNA POLYMERASE I"/>
    <property type="match status" value="1"/>
</dbReference>
<feature type="domain" description="3'-5' exonuclease" evidence="18">
    <location>
        <begin position="299"/>
        <end position="462"/>
    </location>
</feature>
<evidence type="ECO:0000256" key="8">
    <source>
        <dbReference type="ARBA" id="ARBA00022722"/>
    </source>
</evidence>
<evidence type="ECO:0000259" key="20">
    <source>
        <dbReference type="SMART" id="SM00482"/>
    </source>
</evidence>
<dbReference type="PANTHER" id="PTHR10133:SF27">
    <property type="entry name" value="DNA POLYMERASE NU"/>
    <property type="match status" value="1"/>
</dbReference>
<keyword evidence="14 17" id="KW-0234">DNA repair</keyword>
<evidence type="ECO:0000256" key="5">
    <source>
        <dbReference type="ARBA" id="ARBA00022679"/>
    </source>
</evidence>
<keyword evidence="6 17" id="KW-0548">Nucleotidyltransferase</keyword>
<accession>K8Z9S8</accession>
<keyword evidence="11" id="KW-0269">Exonuclease</keyword>
<evidence type="ECO:0000256" key="2">
    <source>
        <dbReference type="ARBA" id="ARBA00011541"/>
    </source>
</evidence>
<dbReference type="EC" id="2.7.7.7" evidence="3 16"/>
<gene>
    <name evidence="17" type="primary">polA</name>
    <name evidence="21" type="ORF">C683_0274</name>
</gene>
<dbReference type="OrthoDB" id="9806424at2"/>
<dbReference type="SMART" id="SM00474">
    <property type="entry name" value="35EXOc"/>
    <property type="match status" value="1"/>
</dbReference>
<dbReference type="PATRIC" id="fig|1234409.3.peg.245"/>
<dbReference type="SMART" id="SM00475">
    <property type="entry name" value="53EXOc"/>
    <property type="match status" value="1"/>
</dbReference>
<dbReference type="GO" id="GO:0003677">
    <property type="term" value="F:DNA binding"/>
    <property type="evidence" value="ECO:0007669"/>
    <property type="project" value="UniProtKB-UniRule"/>
</dbReference>
<dbReference type="Gene3D" id="3.40.50.1010">
    <property type="entry name" value="5'-nuclease"/>
    <property type="match status" value="1"/>
</dbReference>
<dbReference type="Pfam" id="PF02739">
    <property type="entry name" value="5_3_exonuc_N"/>
    <property type="match status" value="1"/>
</dbReference>
<evidence type="ECO:0000313" key="21">
    <source>
        <dbReference type="EMBL" id="EKU27809.1"/>
    </source>
</evidence>
<dbReference type="InterPro" id="IPR020046">
    <property type="entry name" value="5-3_exonucl_a-hlix_arch_N"/>
</dbReference>
<dbReference type="InterPro" id="IPR036279">
    <property type="entry name" value="5-3_exonuclease_C_sf"/>
</dbReference>
<evidence type="ECO:0000256" key="12">
    <source>
        <dbReference type="ARBA" id="ARBA00022932"/>
    </source>
</evidence>
<dbReference type="InterPro" id="IPR008918">
    <property type="entry name" value="HhH2"/>
</dbReference>
<feature type="domain" description="5'-3' exonuclease" evidence="19">
    <location>
        <begin position="3"/>
        <end position="264"/>
    </location>
</feature>
<dbReference type="SUPFAM" id="SSF53098">
    <property type="entry name" value="Ribonuclease H-like"/>
    <property type="match status" value="1"/>
</dbReference>
<evidence type="ECO:0000256" key="1">
    <source>
        <dbReference type="ARBA" id="ARBA00007705"/>
    </source>
</evidence>
<evidence type="ECO:0000256" key="15">
    <source>
        <dbReference type="ARBA" id="ARBA00049244"/>
    </source>
</evidence>
<dbReference type="InterPro" id="IPR036397">
    <property type="entry name" value="RNaseH_sf"/>
</dbReference>
<dbReference type="InterPro" id="IPR018320">
    <property type="entry name" value="DNA_polymerase_1"/>
</dbReference>
<dbReference type="Gene3D" id="1.10.150.20">
    <property type="entry name" value="5' to 3' exonuclease, C-terminal subdomain"/>
    <property type="match status" value="2"/>
</dbReference>
<dbReference type="InterPro" id="IPR043502">
    <property type="entry name" value="DNA/RNA_pol_sf"/>
</dbReference>
<dbReference type="InterPro" id="IPR002562">
    <property type="entry name" value="3'-5'_exonuclease_dom"/>
</dbReference>
<dbReference type="GO" id="GO:0006261">
    <property type="term" value="P:DNA-templated DNA replication"/>
    <property type="evidence" value="ECO:0007669"/>
    <property type="project" value="UniProtKB-UniRule"/>
</dbReference>
<dbReference type="CDD" id="cd09859">
    <property type="entry name" value="PIN_53EXO"/>
    <property type="match status" value="1"/>
</dbReference>
<evidence type="ECO:0000256" key="13">
    <source>
        <dbReference type="ARBA" id="ARBA00023125"/>
    </source>
</evidence>
<evidence type="ECO:0000259" key="18">
    <source>
        <dbReference type="SMART" id="SM00474"/>
    </source>
</evidence>
<organism evidence="21 22">
    <name type="scientific">Catellicoccus marimammalium M35/04/3</name>
    <dbReference type="NCBI Taxonomy" id="1234409"/>
    <lineage>
        <taxon>Bacteria</taxon>
        <taxon>Bacillati</taxon>
        <taxon>Bacillota</taxon>
        <taxon>Bacilli</taxon>
        <taxon>Lactobacillales</taxon>
        <taxon>Enterococcaceae</taxon>
        <taxon>Catellicoccus</taxon>
    </lineage>
</organism>
<dbReference type="SUPFAM" id="SSF56672">
    <property type="entry name" value="DNA/RNA polymerases"/>
    <property type="match status" value="1"/>
</dbReference>
<dbReference type="GO" id="GO:0003887">
    <property type="term" value="F:DNA-directed DNA polymerase activity"/>
    <property type="evidence" value="ECO:0007669"/>
    <property type="project" value="UniProtKB-UniRule"/>
</dbReference>
<dbReference type="NCBIfam" id="NF011547">
    <property type="entry name" value="PRK14976.1-4"/>
    <property type="match status" value="1"/>
</dbReference>
<dbReference type="InterPro" id="IPR054690">
    <property type="entry name" value="DNA_polI_exonuclease"/>
</dbReference>
<dbReference type="PROSITE" id="PS00447">
    <property type="entry name" value="DNA_POLYMERASE_A"/>
    <property type="match status" value="1"/>
</dbReference>
<dbReference type="CDD" id="cd08637">
    <property type="entry name" value="DNA_pol_A_pol_I_C"/>
    <property type="match status" value="1"/>
</dbReference>
<dbReference type="CDD" id="cd06140">
    <property type="entry name" value="DNA_polA_I_Bacillus_like_exo"/>
    <property type="match status" value="1"/>
</dbReference>
<keyword evidence="7 17" id="KW-0235">DNA replication</keyword>
<name>K8Z9S8_9ENTE</name>
<comment type="caution">
    <text evidence="21">The sequence shown here is derived from an EMBL/GenBank/DDBJ whole genome shotgun (WGS) entry which is preliminary data.</text>
</comment>
<dbReference type="InterPro" id="IPR012337">
    <property type="entry name" value="RNaseH-like_sf"/>
</dbReference>
<dbReference type="FunFam" id="3.40.50.1010:FF:000001">
    <property type="entry name" value="DNA polymerase I"/>
    <property type="match status" value="1"/>
</dbReference>
<dbReference type="GO" id="GO:0006302">
    <property type="term" value="P:double-strand break repair"/>
    <property type="evidence" value="ECO:0007669"/>
    <property type="project" value="TreeGrafter"/>
</dbReference>
<feature type="domain" description="DNA-directed DNA polymerase family A palm" evidence="20">
    <location>
        <begin position="628"/>
        <end position="836"/>
    </location>
</feature>
<dbReference type="FunFam" id="1.10.150.20:FF:000003">
    <property type="entry name" value="DNA polymerase I"/>
    <property type="match status" value="1"/>
</dbReference>
<dbReference type="SUPFAM" id="SSF88723">
    <property type="entry name" value="PIN domain-like"/>
    <property type="match status" value="1"/>
</dbReference>
<keyword evidence="5 17" id="KW-0808">Transferase</keyword>
<dbReference type="Pfam" id="PF00476">
    <property type="entry name" value="DNA_pol_A"/>
    <property type="match status" value="1"/>
</dbReference>
<dbReference type="NCBIfam" id="TIGR00593">
    <property type="entry name" value="pola"/>
    <property type="match status" value="1"/>
</dbReference>
<keyword evidence="13 17" id="KW-0238">DNA-binding</keyword>
<keyword evidence="12 17" id="KW-0239">DNA-directed DNA polymerase</keyword>
<evidence type="ECO:0000313" key="22">
    <source>
        <dbReference type="Proteomes" id="UP000016057"/>
    </source>
</evidence>
<evidence type="ECO:0000256" key="11">
    <source>
        <dbReference type="ARBA" id="ARBA00022839"/>
    </source>
</evidence>
<evidence type="ECO:0000256" key="17">
    <source>
        <dbReference type="RuleBase" id="RU004460"/>
    </source>
</evidence>
<comment type="catalytic activity">
    <reaction evidence="15 17">
        <text>DNA(n) + a 2'-deoxyribonucleoside 5'-triphosphate = DNA(n+1) + diphosphate</text>
        <dbReference type="Rhea" id="RHEA:22508"/>
        <dbReference type="Rhea" id="RHEA-COMP:17339"/>
        <dbReference type="Rhea" id="RHEA-COMP:17340"/>
        <dbReference type="ChEBI" id="CHEBI:33019"/>
        <dbReference type="ChEBI" id="CHEBI:61560"/>
        <dbReference type="ChEBI" id="CHEBI:173112"/>
        <dbReference type="EC" id="2.7.7.7"/>
    </reaction>
</comment>
<dbReference type="GO" id="GO:0008409">
    <property type="term" value="F:5'-3' exonuclease activity"/>
    <property type="evidence" value="ECO:0007669"/>
    <property type="project" value="InterPro"/>
</dbReference>
<reference evidence="21 22" key="1">
    <citation type="journal article" date="2013" name="Genome Announc.">
        <title>Draft Genome Sequence of Catellicoccus marimammalium, a Novel Species Commonly Found in Gull Feces.</title>
        <authorList>
            <person name="Weigand M.R."/>
            <person name="Ryu H."/>
            <person name="Bozcek L."/>
            <person name="Konstantinidis K.T."/>
            <person name="Santo Domingo J.W."/>
        </authorList>
    </citation>
    <scope>NUCLEOTIDE SEQUENCE [LARGE SCALE GENOMIC DNA]</scope>
    <source>
        <strain evidence="21 22">M35/04/3</strain>
    </source>
</reference>
<evidence type="ECO:0000259" key="19">
    <source>
        <dbReference type="SMART" id="SM00475"/>
    </source>
</evidence>
<dbReference type="InterPro" id="IPR002421">
    <property type="entry name" value="5-3_exonuclease"/>
</dbReference>
<dbReference type="SMART" id="SM00482">
    <property type="entry name" value="POLAc"/>
    <property type="match status" value="1"/>
</dbReference>
<sequence>MSKKVVLIDGSSLSYRAFYALGKQVDRFVNHEGLHTNAIYSFKLMLDALLEKEKPDYWLVAFDKSKKTFRHEQFSEYKAGRKKTPPEFLEQLPYIKELIADQGGTVYELEGYEADDIIGTMAQKASQEEVVIYTGDRDLFQLVTDHVTVKWTKKGVKEVEVYTPEAIFEKYQLAPKQIIDLKGLAGDTSDNIPGVTKVGEKTAIKLLTQYHSVENLYEHIDELKKSKMKEHLITDKEQAFLSKELATIETNAPIALSLEDIKTKPVATEALIELYEKLDFKQFLKAMDRPKVAVEKTQYQWVDQVTAEMFHENQVVHLELFEENYHTATPIGLAWGDQETIYVGKPDLIKEEVFQQFLANDEKKWFFDVKKHWVLAQKEGITLGEKVEDIYLGSYLLDTLNDSSDVESLTEYYDVSRVANEEEIYGKGAKRAIPEEEILSSHLANKVKAFAEIVPKMRAQLEEKNQMALYETMEVPLAFVLAKMEYRGIKVDVEQLKAQEAELGAQIKEIEEKIYAEAGHSFNLNSPKQLGEVLFDELGLPVLKRTKTGYSTSVDVLEKLEPDYPIVRDILTYRQWSKLQSTYVTGLLKQVHADGKVHTRYMQGLTQTGRLSSVDPNLQNIPVRMEEGKRIRKAFVPENPDWYILTSDYSQIELRVLASICQDASLEQAFRDGEDIHDSTARRIFHLLPGEEVTPKMRREAKAVNFGVVYGISDYGLSENLGITRKEAKAFIDQYFHHYPGVKRYMDAIVEKAKEDGYVETLFARRRYLPDIHSRNFNVRSFAERTAINSPIQGSAADILKIAMNKMAKELENSNYRAHLLLQVHDEVILEVHPEDLEAVQALVEKTMDEAVKLSVPLVTDSSYGKTWYDAK</sequence>
<keyword evidence="8" id="KW-0540">Nuclease</keyword>
<evidence type="ECO:0000256" key="16">
    <source>
        <dbReference type="NCBIfam" id="TIGR00593"/>
    </source>
</evidence>
<dbReference type="InterPro" id="IPR002298">
    <property type="entry name" value="DNA_polymerase_A"/>
</dbReference>
<dbReference type="InterPro" id="IPR020045">
    <property type="entry name" value="DNA_polI_H3TH"/>
</dbReference>
<evidence type="ECO:0000256" key="4">
    <source>
        <dbReference type="ARBA" id="ARBA00020311"/>
    </source>
</evidence>
<dbReference type="InterPro" id="IPR029060">
    <property type="entry name" value="PIN-like_dom_sf"/>
</dbReference>
<dbReference type="Proteomes" id="UP000016057">
    <property type="component" value="Unassembled WGS sequence"/>
</dbReference>
<dbReference type="InterPro" id="IPR001098">
    <property type="entry name" value="DNA-dir_DNA_pol_A_palm_dom"/>
</dbReference>
<evidence type="ECO:0000256" key="9">
    <source>
        <dbReference type="ARBA" id="ARBA00022763"/>
    </source>
</evidence>
<comment type="subunit">
    <text evidence="2 17">Single-chain monomer with multiple functions.</text>
</comment>
<dbReference type="Pfam" id="PF22619">
    <property type="entry name" value="DNA_polI_exo1"/>
    <property type="match status" value="1"/>
</dbReference>
<evidence type="ECO:0000256" key="10">
    <source>
        <dbReference type="ARBA" id="ARBA00022801"/>
    </source>
</evidence>
<dbReference type="eggNOG" id="COG0749">
    <property type="taxonomic scope" value="Bacteria"/>
</dbReference>
<dbReference type="Gene3D" id="3.30.70.370">
    <property type="match status" value="1"/>
</dbReference>
<keyword evidence="22" id="KW-1185">Reference proteome</keyword>
<comment type="similarity">
    <text evidence="1 17">Belongs to the DNA polymerase type-A family.</text>
</comment>
<dbReference type="eggNOG" id="COG0258">
    <property type="taxonomic scope" value="Bacteria"/>
</dbReference>
<dbReference type="SMART" id="SM00279">
    <property type="entry name" value="HhH2"/>
    <property type="match status" value="1"/>
</dbReference>
<evidence type="ECO:0000256" key="3">
    <source>
        <dbReference type="ARBA" id="ARBA00012417"/>
    </source>
</evidence>
<evidence type="ECO:0000256" key="14">
    <source>
        <dbReference type="ARBA" id="ARBA00023204"/>
    </source>
</evidence>
<evidence type="ECO:0000256" key="6">
    <source>
        <dbReference type="ARBA" id="ARBA00022695"/>
    </source>
</evidence>
<proteinExistence type="inferred from homology"/>
<keyword evidence="10" id="KW-0378">Hydrolase</keyword>
<dbReference type="Gene3D" id="1.20.1060.10">
    <property type="entry name" value="Taq DNA Polymerase, Chain T, domain 4"/>
    <property type="match status" value="1"/>
</dbReference>
<dbReference type="NCBIfam" id="NF004397">
    <property type="entry name" value="PRK05755.1"/>
    <property type="match status" value="1"/>
</dbReference>
<dbReference type="Gene3D" id="3.30.420.10">
    <property type="entry name" value="Ribonuclease H-like superfamily/Ribonuclease H"/>
    <property type="match status" value="1"/>
</dbReference>
<dbReference type="RefSeq" id="WP_009488548.1">
    <property type="nucleotide sequence ID" value="NZ_AMYT01000008.1"/>
</dbReference>
<dbReference type="CDD" id="cd09898">
    <property type="entry name" value="H3TH_53EXO"/>
    <property type="match status" value="1"/>
</dbReference>
<dbReference type="FunFam" id="1.10.150.20:FF:000002">
    <property type="entry name" value="DNA polymerase I"/>
    <property type="match status" value="1"/>
</dbReference>
<dbReference type="STRING" id="1234409.C683_0274"/>
<evidence type="ECO:0000256" key="7">
    <source>
        <dbReference type="ARBA" id="ARBA00022705"/>
    </source>
</evidence>
<dbReference type="PRINTS" id="PR00868">
    <property type="entry name" value="DNAPOLI"/>
</dbReference>
<dbReference type="AlphaFoldDB" id="K8Z9S8"/>